<reference evidence="1 2" key="1">
    <citation type="submission" date="2016-10" db="EMBL/GenBank/DDBJ databases">
        <authorList>
            <person name="de Groot N.N."/>
        </authorList>
    </citation>
    <scope>NUCLEOTIDE SEQUENCE [LARGE SCALE GENOMIC DNA]</scope>
    <source>
        <strain evidence="1 2">DSM 24015</strain>
    </source>
</reference>
<organism evidence="1 2">
    <name type="scientific">Riemerella columbipharyngis</name>
    <dbReference type="NCBI Taxonomy" id="1071918"/>
    <lineage>
        <taxon>Bacteria</taxon>
        <taxon>Pseudomonadati</taxon>
        <taxon>Bacteroidota</taxon>
        <taxon>Flavobacteriia</taxon>
        <taxon>Flavobacteriales</taxon>
        <taxon>Weeksellaceae</taxon>
        <taxon>Riemerella</taxon>
    </lineage>
</organism>
<accession>A0A1G7A2K8</accession>
<dbReference type="InterPro" id="IPR029470">
    <property type="entry name" value="PDDEXK_4"/>
</dbReference>
<evidence type="ECO:0000313" key="2">
    <source>
        <dbReference type="Proteomes" id="UP000198517"/>
    </source>
</evidence>
<dbReference type="Pfam" id="PF14281">
    <property type="entry name" value="PDDEXK_4"/>
    <property type="match status" value="1"/>
</dbReference>
<sequence length="206" mass="23922">MIIINKKNNEFLDILGYRFNIFSLLRVNHYENTHSRIIAEFLNPTGTHGLQSKFLEYFVEMLKNKANAEFLNSTKTHDLKSNFLERFIETLKNKADTEFLNSDEANKSKSKILNSFIESLEIKTNTEFLNSNGIYGLKESIDETLKNNSELLNCNEMCELKSKIRKCANDILSDMLTLANFNHQKAKVYTEYSTEHGRMDIVIEDD</sequence>
<dbReference type="EMBL" id="FNAS01000003">
    <property type="protein sequence ID" value="SDE09000.1"/>
    <property type="molecule type" value="Genomic_DNA"/>
</dbReference>
<protein>
    <submittedName>
        <fullName evidence="1">PD-(D/E)XK nuclease superfamily protein</fullName>
    </submittedName>
</protein>
<dbReference type="STRING" id="1071918.SAMN05421544_10319"/>
<gene>
    <name evidence="1" type="ORF">SAMN05421544_10319</name>
</gene>
<evidence type="ECO:0000313" key="1">
    <source>
        <dbReference type="EMBL" id="SDE09000.1"/>
    </source>
</evidence>
<name>A0A1G7A2K8_9FLAO</name>
<keyword evidence="2" id="KW-1185">Reference proteome</keyword>
<dbReference type="Proteomes" id="UP000198517">
    <property type="component" value="Unassembled WGS sequence"/>
</dbReference>
<dbReference type="AlphaFoldDB" id="A0A1G7A2K8"/>
<proteinExistence type="predicted"/>